<dbReference type="SMART" id="SM00336">
    <property type="entry name" value="BBOX"/>
    <property type="match status" value="1"/>
</dbReference>
<protein>
    <recommendedName>
        <fullName evidence="6">B box-type domain-containing protein</fullName>
    </recommendedName>
</protein>
<dbReference type="AlphaFoldDB" id="A0A9Q1KRI7"/>
<name>A0A9Q1KRI7_9CARY</name>
<reference evidence="7" key="1">
    <citation type="submission" date="2022-04" db="EMBL/GenBank/DDBJ databases">
        <title>Carnegiea gigantea Genome sequencing and assembly v2.</title>
        <authorList>
            <person name="Copetti D."/>
            <person name="Sanderson M.J."/>
            <person name="Burquez A."/>
            <person name="Wojciechowski M.F."/>
        </authorList>
    </citation>
    <scope>NUCLEOTIDE SEQUENCE</scope>
    <source>
        <strain evidence="7">SGP5-SGP5p</strain>
        <tissue evidence="7">Aerial part</tissue>
    </source>
</reference>
<evidence type="ECO:0000313" key="8">
    <source>
        <dbReference type="Proteomes" id="UP001153076"/>
    </source>
</evidence>
<evidence type="ECO:0000259" key="6">
    <source>
        <dbReference type="PROSITE" id="PS50119"/>
    </source>
</evidence>
<keyword evidence="1" id="KW-0479">Metal-binding</keyword>
<evidence type="ECO:0000256" key="3">
    <source>
        <dbReference type="ARBA" id="ARBA00022833"/>
    </source>
</evidence>
<dbReference type="OrthoDB" id="153872at2759"/>
<evidence type="ECO:0000313" key="7">
    <source>
        <dbReference type="EMBL" id="KAJ8447573.1"/>
    </source>
</evidence>
<dbReference type="InterPro" id="IPR000315">
    <property type="entry name" value="Znf_B-box"/>
</dbReference>
<comment type="caution">
    <text evidence="7">The sequence shown here is derived from an EMBL/GenBank/DDBJ whole genome shotgun (WGS) entry which is preliminary data.</text>
</comment>
<evidence type="ECO:0000256" key="5">
    <source>
        <dbReference type="SAM" id="MobiDB-lite"/>
    </source>
</evidence>
<gene>
    <name evidence="7" type="ORF">Cgig2_031186</name>
</gene>
<feature type="domain" description="B box-type" evidence="6">
    <location>
        <begin position="3"/>
        <end position="49"/>
    </location>
</feature>
<evidence type="ECO:0000256" key="1">
    <source>
        <dbReference type="ARBA" id="ARBA00022723"/>
    </source>
</evidence>
<dbReference type="InterPro" id="IPR049808">
    <property type="entry name" value="CONSTANS-like_Bbox1"/>
</dbReference>
<accession>A0A9Q1KRI7</accession>
<dbReference type="PANTHER" id="PTHR31717">
    <property type="entry name" value="ZINC FINGER PROTEIN CONSTANS-LIKE 10"/>
    <property type="match status" value="1"/>
</dbReference>
<keyword evidence="8" id="KW-1185">Reference proteome</keyword>
<dbReference type="CDD" id="cd19821">
    <property type="entry name" value="Bbox1_BBX-like"/>
    <property type="match status" value="1"/>
</dbReference>
<dbReference type="EMBL" id="JAKOGI010000037">
    <property type="protein sequence ID" value="KAJ8447573.1"/>
    <property type="molecule type" value="Genomic_DNA"/>
</dbReference>
<dbReference type="GO" id="GO:0008270">
    <property type="term" value="F:zinc ion binding"/>
    <property type="evidence" value="ECO:0007669"/>
    <property type="project" value="UniProtKB-KW"/>
</dbReference>
<organism evidence="7 8">
    <name type="scientific">Carnegiea gigantea</name>
    <dbReference type="NCBI Taxonomy" id="171969"/>
    <lineage>
        <taxon>Eukaryota</taxon>
        <taxon>Viridiplantae</taxon>
        <taxon>Streptophyta</taxon>
        <taxon>Embryophyta</taxon>
        <taxon>Tracheophyta</taxon>
        <taxon>Spermatophyta</taxon>
        <taxon>Magnoliopsida</taxon>
        <taxon>eudicotyledons</taxon>
        <taxon>Gunneridae</taxon>
        <taxon>Pentapetalae</taxon>
        <taxon>Caryophyllales</taxon>
        <taxon>Cactineae</taxon>
        <taxon>Cactaceae</taxon>
        <taxon>Cactoideae</taxon>
        <taxon>Echinocereeae</taxon>
        <taxon>Carnegiea</taxon>
    </lineage>
</organism>
<evidence type="ECO:0000256" key="4">
    <source>
        <dbReference type="PROSITE-ProRule" id="PRU00024"/>
    </source>
</evidence>
<keyword evidence="2 4" id="KW-0863">Zinc-finger</keyword>
<dbReference type="PROSITE" id="PS50119">
    <property type="entry name" value="ZF_BBOX"/>
    <property type="match status" value="1"/>
</dbReference>
<dbReference type="PANTHER" id="PTHR31717:SF142">
    <property type="entry name" value="B-BOX DOMAIN PROTEIN 30-RELATED"/>
    <property type="match status" value="1"/>
</dbReference>
<evidence type="ECO:0000256" key="2">
    <source>
        <dbReference type="ARBA" id="ARBA00022771"/>
    </source>
</evidence>
<sequence length="235" mass="25568">MAESRRNCELCTAEAKVYCPSDSAFLCRSCDAKVHGANFLVARHLRSSVCSNCGGSDGKRFSGAGISFPVRNLCRSCSPERFSGAQDGEGEIDSLSSSTTDAREEVEARMRREKGGDGGGGGVVAVAVDKKVEGVLANWCRRMAVDERRVVPTAMELLGGCFNRMTNMPFRVSLTASFWVAFRLCGCGATCQDLRKLEQISGVPAKLLLATESRLARALKRRRSRENHEEGWAEC</sequence>
<feature type="region of interest" description="Disordered" evidence="5">
    <location>
        <begin position="83"/>
        <end position="102"/>
    </location>
</feature>
<keyword evidence="3" id="KW-0862">Zinc</keyword>
<proteinExistence type="predicted"/>
<dbReference type="Proteomes" id="UP001153076">
    <property type="component" value="Unassembled WGS sequence"/>
</dbReference>